<dbReference type="VEuPathDB" id="VectorBase:GPAI004520"/>
<organism evidence="1 2">
    <name type="scientific">Glossina pallidipes</name>
    <name type="common">Tsetse fly</name>
    <dbReference type="NCBI Taxonomy" id="7398"/>
    <lineage>
        <taxon>Eukaryota</taxon>
        <taxon>Metazoa</taxon>
        <taxon>Ecdysozoa</taxon>
        <taxon>Arthropoda</taxon>
        <taxon>Hexapoda</taxon>
        <taxon>Insecta</taxon>
        <taxon>Pterygota</taxon>
        <taxon>Neoptera</taxon>
        <taxon>Endopterygota</taxon>
        <taxon>Diptera</taxon>
        <taxon>Brachycera</taxon>
        <taxon>Muscomorpha</taxon>
        <taxon>Hippoboscoidea</taxon>
        <taxon>Glossinidae</taxon>
        <taxon>Glossina</taxon>
    </lineage>
</organism>
<proteinExistence type="predicted"/>
<accession>A0A1A9Z5J7</accession>
<name>A0A1A9Z5J7_GLOPL</name>
<evidence type="ECO:0000313" key="1">
    <source>
        <dbReference type="EnsemblMetazoa" id="GPAI004520-PA"/>
    </source>
</evidence>
<dbReference type="AlphaFoldDB" id="A0A1A9Z5J7"/>
<dbReference type="Proteomes" id="UP000092445">
    <property type="component" value="Unassembled WGS sequence"/>
</dbReference>
<evidence type="ECO:0000313" key="2">
    <source>
        <dbReference type="Proteomes" id="UP000092445"/>
    </source>
</evidence>
<reference evidence="2" key="1">
    <citation type="submission" date="2014-03" db="EMBL/GenBank/DDBJ databases">
        <authorList>
            <person name="Aksoy S."/>
            <person name="Warren W."/>
            <person name="Wilson R.K."/>
        </authorList>
    </citation>
    <scope>NUCLEOTIDE SEQUENCE [LARGE SCALE GENOMIC DNA]</scope>
    <source>
        <strain evidence="2">IAEA</strain>
    </source>
</reference>
<sequence length="101" mass="11393">MKRYEDNKLARNMMTIDQLINGRNLSKKNLRKNVHKHNAFTSGGIDTTAANFALKKDKPFLLAHFSLEGKTKEQSGLLSGTCYKTSASTQTMLRQRSKVAF</sequence>
<protein>
    <submittedName>
        <fullName evidence="1">Uncharacterized protein</fullName>
    </submittedName>
</protein>
<reference evidence="1" key="2">
    <citation type="submission" date="2020-05" db="UniProtKB">
        <authorList>
            <consortium name="EnsemblMetazoa"/>
        </authorList>
    </citation>
    <scope>IDENTIFICATION</scope>
    <source>
        <strain evidence="1">IAEA</strain>
    </source>
</reference>
<keyword evidence="2" id="KW-1185">Reference proteome</keyword>
<dbReference type="EnsemblMetazoa" id="GPAI004520-RA">
    <property type="protein sequence ID" value="GPAI004520-PA"/>
    <property type="gene ID" value="GPAI004520"/>
</dbReference>